<accession>A0A9P7ZSL0</accession>
<feature type="compositionally biased region" description="Polar residues" evidence="2">
    <location>
        <begin position="187"/>
        <end position="201"/>
    </location>
</feature>
<dbReference type="Proteomes" id="UP000887229">
    <property type="component" value="Unassembled WGS sequence"/>
</dbReference>
<feature type="coiled-coil region" evidence="1">
    <location>
        <begin position="216"/>
        <end position="243"/>
    </location>
</feature>
<keyword evidence="1" id="KW-0175">Coiled coil</keyword>
<feature type="region of interest" description="Disordered" evidence="2">
    <location>
        <begin position="1"/>
        <end position="215"/>
    </location>
</feature>
<reference evidence="3" key="1">
    <citation type="journal article" date="2021" name="IMA Fungus">
        <title>Genomic characterization of three marine fungi, including Emericellopsis atlantica sp. nov. with signatures of a generalist lifestyle and marine biomass degradation.</title>
        <authorList>
            <person name="Hagestad O.C."/>
            <person name="Hou L."/>
            <person name="Andersen J.H."/>
            <person name="Hansen E.H."/>
            <person name="Altermark B."/>
            <person name="Li C."/>
            <person name="Kuhnert E."/>
            <person name="Cox R.J."/>
            <person name="Crous P.W."/>
            <person name="Spatafora J.W."/>
            <person name="Lail K."/>
            <person name="Amirebrahimi M."/>
            <person name="Lipzen A."/>
            <person name="Pangilinan J."/>
            <person name="Andreopoulos W."/>
            <person name="Hayes R.D."/>
            <person name="Ng V."/>
            <person name="Grigoriev I.V."/>
            <person name="Jackson S.A."/>
            <person name="Sutton T.D.S."/>
            <person name="Dobson A.D.W."/>
            <person name="Rama T."/>
        </authorList>
    </citation>
    <scope>NUCLEOTIDE SEQUENCE</scope>
    <source>
        <strain evidence="3">TS7</strain>
    </source>
</reference>
<proteinExistence type="predicted"/>
<feature type="compositionally biased region" description="Basic residues" evidence="2">
    <location>
        <begin position="146"/>
        <end position="155"/>
    </location>
</feature>
<dbReference type="OrthoDB" id="4160836at2759"/>
<protein>
    <submittedName>
        <fullName evidence="3">Uncharacterized protein</fullName>
    </submittedName>
</protein>
<feature type="compositionally biased region" description="Basic residues" evidence="2">
    <location>
        <begin position="1"/>
        <end position="11"/>
    </location>
</feature>
<dbReference type="RefSeq" id="XP_046120817.1">
    <property type="nucleotide sequence ID" value="XM_046262059.1"/>
</dbReference>
<gene>
    <name evidence="3" type="ORF">F5Z01DRAFT_634456</name>
</gene>
<organism evidence="3 4">
    <name type="scientific">Emericellopsis atlantica</name>
    <dbReference type="NCBI Taxonomy" id="2614577"/>
    <lineage>
        <taxon>Eukaryota</taxon>
        <taxon>Fungi</taxon>
        <taxon>Dikarya</taxon>
        <taxon>Ascomycota</taxon>
        <taxon>Pezizomycotina</taxon>
        <taxon>Sordariomycetes</taxon>
        <taxon>Hypocreomycetidae</taxon>
        <taxon>Hypocreales</taxon>
        <taxon>Bionectriaceae</taxon>
        <taxon>Emericellopsis</taxon>
    </lineage>
</organism>
<keyword evidence="4" id="KW-1185">Reference proteome</keyword>
<evidence type="ECO:0000313" key="4">
    <source>
        <dbReference type="Proteomes" id="UP000887229"/>
    </source>
</evidence>
<evidence type="ECO:0000256" key="1">
    <source>
        <dbReference type="SAM" id="Coils"/>
    </source>
</evidence>
<evidence type="ECO:0000256" key="2">
    <source>
        <dbReference type="SAM" id="MobiDB-lite"/>
    </source>
</evidence>
<feature type="region of interest" description="Disordered" evidence="2">
    <location>
        <begin position="469"/>
        <end position="494"/>
    </location>
</feature>
<dbReference type="GeneID" id="70292962"/>
<evidence type="ECO:0000313" key="3">
    <source>
        <dbReference type="EMBL" id="KAG9256893.1"/>
    </source>
</evidence>
<feature type="compositionally biased region" description="Basic and acidic residues" evidence="2">
    <location>
        <begin position="479"/>
        <end position="490"/>
    </location>
</feature>
<dbReference type="AlphaFoldDB" id="A0A9P7ZSL0"/>
<feature type="compositionally biased region" description="Polar residues" evidence="2">
    <location>
        <begin position="131"/>
        <end position="145"/>
    </location>
</feature>
<name>A0A9P7ZSL0_9HYPO</name>
<feature type="compositionally biased region" description="Polar residues" evidence="2">
    <location>
        <begin position="27"/>
        <end position="48"/>
    </location>
</feature>
<sequence length="593" mass="65636">MDAPSPKRRRTSPPNDDNSEATDAPRPSSQQSRTNRPSYASPTKTSMARFNPSILERRMSASPSKSPSPVRRTLPMRSPAKPAPRPLPRPADEDEEEFDPFARRGLRRSGDAAAVQPAPEPDLPPSVDDPVTSTPPRGIHSSSSPSRRRTFKSKTKPSSPLKNPPVRPDTDMENAMASPSKRKLFGTATQPSRLRQTTVLSEESDNARNLPAFDENTHKRRELEALKAELASLKKDLQVTGRQNERIRALQKAGRIVSLSEEDDIQRILRRHYAPGGADSRPAQSHLLAKAALNPMALIPFAKPAVSVLPSNEAEKDKARIKSHRPVPMTAEEELPFLRLFSPFEVLGAMSMAPTAADQPLQQFYTVHLRSRRAPGLFAAKIELTIDVHQLRITSLDVPTLEPSAKNELGPFLEKICTGQCNRSMQRNIGIASWAMGEWVRVAEQRAQFWCQMQAELGSAEAILEMNQKLRAPKPRKRRAEEQNGEDDNKMTPSHTDLLLYMGKQAFDIQIPSPGGSSPSAASVRFQWKIDFEWSGEAHSKVAVLLGAPGKWRQADTKGVLGKLPKLFEDLIEGGEQPRVAVRKVVSLLVGES</sequence>
<dbReference type="EMBL" id="MU251247">
    <property type="protein sequence ID" value="KAG9256893.1"/>
    <property type="molecule type" value="Genomic_DNA"/>
</dbReference>
<comment type="caution">
    <text evidence="3">The sequence shown here is derived from an EMBL/GenBank/DDBJ whole genome shotgun (WGS) entry which is preliminary data.</text>
</comment>